<feature type="chain" id="PRO_5041797975" evidence="11">
    <location>
        <begin position="26"/>
        <end position="691"/>
    </location>
</feature>
<comment type="subcellular location">
    <subcellularLocation>
        <location evidence="1 9">Cell outer membrane</location>
        <topology evidence="1 9">Multi-pass membrane protein</topology>
    </subcellularLocation>
</comment>
<feature type="signal peptide" evidence="11">
    <location>
        <begin position="1"/>
        <end position="25"/>
    </location>
</feature>
<evidence type="ECO:0000256" key="2">
    <source>
        <dbReference type="ARBA" id="ARBA00009810"/>
    </source>
</evidence>
<evidence type="ECO:0000313" key="19">
    <source>
        <dbReference type="Proteomes" id="UP000287746"/>
    </source>
</evidence>
<sequence>MKTETAYAALLLGASMLALTSQAHAQEAVEAPATAESDDVVVVVGALTDVDLDRKAIQAIQANDLSDLFRNVPSVAVGGSLGIAQKIYVRGLEDSMLNVTIDGAPQRGTLFHHVGRVSIEPELLKSVQVQAGAGEADSGFGAIGGAIRFRTVDPTDLLRNGRDFGVIAKGGWFSNDGYKLSGTAFARLTGDIGILASFVHVDRENFKDGNGTTLRGTAAKQQLGFVKIGGDLGAGHRLTLSYEQRNEEGDFGMRPNWPVLANDRLFAVEGKRKTAIANYGFETAVGIDLEATGYWTRTEFTQNRSDRWGLYGANIDSWGFDARARIRRGGHDVTVGFEHRSDRVVGQYLGAPAQWQAWAWDPAVGRFEEKGALMGVYIQDRWRVVEPLLLSFGARYDAYDLDQVTYRKGIDSDGVSFNAGATLDVLPGLSLNAGYAEAFRGKEIGDGFTLEKRPGRISLAPGLKPERVENIEGGVKYDRNGITASAVYYRTKIRDVVLDQLGAVRTPGTVQDAVYYENVGNFKAEGFELRAGYRTGPFSIEGYFNHYDSRLNDKRIEGYEQIALGNSVGDNWAVSAAFEPSSDLSLRATVTRYEDLNDIEVLFREKQLGFVNKTYFIDKPGYTVVDISGTWRPFGTDMIELQAAVYNLLDKQYRAHASVGDYSQIGVAGYEIVRGLPEPGRNIRLGVSFRY</sequence>
<evidence type="ECO:0000256" key="4">
    <source>
        <dbReference type="ARBA" id="ARBA00022452"/>
    </source>
</evidence>
<dbReference type="Proteomes" id="UP000286681">
    <property type="component" value="Unassembled WGS sequence"/>
</dbReference>
<dbReference type="InterPro" id="IPR012910">
    <property type="entry name" value="Plug_dom"/>
</dbReference>
<dbReference type="AlphaFoldDB" id="A0A1L6JEE8"/>
<evidence type="ECO:0000256" key="1">
    <source>
        <dbReference type="ARBA" id="ARBA00004571"/>
    </source>
</evidence>
<evidence type="ECO:0000256" key="6">
    <source>
        <dbReference type="ARBA" id="ARBA00023077"/>
    </source>
</evidence>
<keyword evidence="7 9" id="KW-0472">Membrane</keyword>
<keyword evidence="17" id="KW-1185">Reference proteome</keyword>
<name>A0A1L6JEE8_9SPHN</name>
<dbReference type="RefSeq" id="WP_075152702.1">
    <property type="nucleotide sequence ID" value="NZ_CP018820.1"/>
</dbReference>
<evidence type="ECO:0000313" key="18">
    <source>
        <dbReference type="Proteomes" id="UP000286681"/>
    </source>
</evidence>
<feature type="domain" description="TonB-dependent receptor-like beta-barrel" evidence="12">
    <location>
        <begin position="237"/>
        <end position="648"/>
    </location>
</feature>
<evidence type="ECO:0000259" key="12">
    <source>
        <dbReference type="Pfam" id="PF00593"/>
    </source>
</evidence>
<dbReference type="InterPro" id="IPR037066">
    <property type="entry name" value="Plug_dom_sf"/>
</dbReference>
<evidence type="ECO:0000313" key="16">
    <source>
        <dbReference type="EMBL" id="RSY84668.1"/>
    </source>
</evidence>
<dbReference type="EMBL" id="QQYZ01000009">
    <property type="protein sequence ID" value="RSY84668.1"/>
    <property type="molecule type" value="Genomic_DNA"/>
</dbReference>
<evidence type="ECO:0000256" key="7">
    <source>
        <dbReference type="ARBA" id="ARBA00023136"/>
    </source>
</evidence>
<dbReference type="Gene3D" id="2.40.170.20">
    <property type="entry name" value="TonB-dependent receptor, beta-barrel domain"/>
    <property type="match status" value="1"/>
</dbReference>
<dbReference type="GO" id="GO:0015344">
    <property type="term" value="F:siderophore uptake transmembrane transporter activity"/>
    <property type="evidence" value="ECO:0007669"/>
    <property type="project" value="TreeGrafter"/>
</dbReference>
<dbReference type="PROSITE" id="PS52016">
    <property type="entry name" value="TONB_DEPENDENT_REC_3"/>
    <property type="match status" value="1"/>
</dbReference>
<dbReference type="Proteomes" id="UP000287746">
    <property type="component" value="Unassembled WGS sequence"/>
</dbReference>
<keyword evidence="4 9" id="KW-1134">Transmembrane beta strand</keyword>
<dbReference type="PANTHER" id="PTHR30069">
    <property type="entry name" value="TONB-DEPENDENT OUTER MEMBRANE RECEPTOR"/>
    <property type="match status" value="1"/>
</dbReference>
<dbReference type="CDD" id="cd01347">
    <property type="entry name" value="ligand_gated_channel"/>
    <property type="match status" value="1"/>
</dbReference>
<evidence type="ECO:0000313" key="17">
    <source>
        <dbReference type="Proteomes" id="UP000185161"/>
    </source>
</evidence>
<comment type="similarity">
    <text evidence="2 9 10">Belongs to the TonB-dependent receptor family.</text>
</comment>
<dbReference type="GO" id="GO:0009279">
    <property type="term" value="C:cell outer membrane"/>
    <property type="evidence" value="ECO:0007669"/>
    <property type="project" value="UniProtKB-SubCell"/>
</dbReference>
<evidence type="ECO:0000313" key="14">
    <source>
        <dbReference type="EMBL" id="APR54299.1"/>
    </source>
</evidence>
<dbReference type="Gene3D" id="2.170.130.10">
    <property type="entry name" value="TonB-dependent receptor, plug domain"/>
    <property type="match status" value="1"/>
</dbReference>
<dbReference type="GO" id="GO:0044718">
    <property type="term" value="P:siderophore transmembrane transport"/>
    <property type="evidence" value="ECO:0007669"/>
    <property type="project" value="TreeGrafter"/>
</dbReference>
<dbReference type="GeneID" id="44134741"/>
<dbReference type="EMBL" id="QQWO01000010">
    <property type="protein sequence ID" value="RSV02141.1"/>
    <property type="molecule type" value="Genomic_DNA"/>
</dbReference>
<evidence type="ECO:0000256" key="5">
    <source>
        <dbReference type="ARBA" id="ARBA00022692"/>
    </source>
</evidence>
<reference evidence="18 19" key="3">
    <citation type="submission" date="2018-07" db="EMBL/GenBank/DDBJ databases">
        <title>Genomic and Epidemiologic Investigation of an Indolent Hospital Outbreak.</title>
        <authorList>
            <person name="Johnson R.C."/>
            <person name="Deming C."/>
            <person name="Conlan S."/>
            <person name="Zellmer C.J."/>
            <person name="Michelin A.V."/>
            <person name="Lee-Lin S."/>
            <person name="Thomas P.J."/>
            <person name="Park M."/>
            <person name="Weingarten R.A."/>
            <person name="Less J."/>
            <person name="Dekker J.P."/>
            <person name="Frank K.M."/>
            <person name="Musser K.A."/>
            <person name="Mcquiston J.R."/>
            <person name="Henderson D.K."/>
            <person name="Lau A.F."/>
            <person name="Palmore T.N."/>
            <person name="Segre J.A."/>
        </authorList>
    </citation>
    <scope>NUCLEOTIDE SEQUENCE [LARGE SCALE GENOMIC DNA]</scope>
    <source>
        <strain evidence="16 19">SK-CDC1_0717</strain>
        <strain evidence="15 18">SK-NIH.Env10_0317</strain>
    </source>
</reference>
<dbReference type="Pfam" id="PF07715">
    <property type="entry name" value="Plug"/>
    <property type="match status" value="1"/>
</dbReference>
<evidence type="ECO:0000256" key="8">
    <source>
        <dbReference type="ARBA" id="ARBA00023237"/>
    </source>
</evidence>
<keyword evidence="8 9" id="KW-0998">Cell outer membrane</keyword>
<keyword evidence="14" id="KW-0675">Receptor</keyword>
<dbReference type="EMBL" id="CP018820">
    <property type="protein sequence ID" value="APR54299.1"/>
    <property type="molecule type" value="Genomic_DNA"/>
</dbReference>
<keyword evidence="6 10" id="KW-0798">TonB box</keyword>
<evidence type="ECO:0000259" key="13">
    <source>
        <dbReference type="Pfam" id="PF07715"/>
    </source>
</evidence>
<feature type="domain" description="TonB-dependent receptor plug" evidence="13">
    <location>
        <begin position="52"/>
        <end position="146"/>
    </location>
</feature>
<accession>A0A1L6JEE8</accession>
<dbReference type="OrthoDB" id="9760494at2"/>
<evidence type="ECO:0000256" key="3">
    <source>
        <dbReference type="ARBA" id="ARBA00022448"/>
    </source>
</evidence>
<dbReference type="SUPFAM" id="SSF56935">
    <property type="entry name" value="Porins"/>
    <property type="match status" value="1"/>
</dbReference>
<reference evidence="14" key="1">
    <citation type="submission" date="2016-12" db="EMBL/GenBank/DDBJ databases">
        <title>Whole genome sequencing of Sphingomonas koreensis.</title>
        <authorList>
            <person name="Conlan S."/>
            <person name="Thomas P.J."/>
            <person name="Mullikin J."/>
            <person name="Palmore T.N."/>
            <person name="Frank K.M."/>
            <person name="Segre J.A."/>
        </authorList>
    </citation>
    <scope>NUCLEOTIDE SEQUENCE</scope>
    <source>
        <strain evidence="14">ABOJV</strain>
    </source>
</reference>
<dbReference type="Pfam" id="PF00593">
    <property type="entry name" value="TonB_dep_Rec_b-barrel"/>
    <property type="match status" value="1"/>
</dbReference>
<keyword evidence="11" id="KW-0732">Signal</keyword>
<organism evidence="14 17">
    <name type="scientific">Sphingomonas koreensis</name>
    <dbReference type="NCBI Taxonomy" id="93064"/>
    <lineage>
        <taxon>Bacteria</taxon>
        <taxon>Pseudomonadati</taxon>
        <taxon>Pseudomonadota</taxon>
        <taxon>Alphaproteobacteria</taxon>
        <taxon>Sphingomonadales</taxon>
        <taxon>Sphingomonadaceae</taxon>
        <taxon>Sphingomonas</taxon>
    </lineage>
</organism>
<reference evidence="17" key="2">
    <citation type="submission" date="2016-12" db="EMBL/GenBank/DDBJ databases">
        <title>Whole genome sequencing of Sphingomonas sp. ABOJV.</title>
        <authorList>
            <person name="Conlan S."/>
            <person name="Thomas P.J."/>
            <person name="Mullikin J."/>
            <person name="Palmore T.N."/>
            <person name="Frank K.M."/>
            <person name="Segre J.A."/>
        </authorList>
    </citation>
    <scope>NUCLEOTIDE SEQUENCE [LARGE SCALE GENOMIC DNA]</scope>
    <source>
        <strain evidence="17">ABOJV</strain>
    </source>
</reference>
<keyword evidence="3 9" id="KW-0813">Transport</keyword>
<dbReference type="Proteomes" id="UP000185161">
    <property type="component" value="Chromosome"/>
</dbReference>
<evidence type="ECO:0000256" key="10">
    <source>
        <dbReference type="RuleBase" id="RU003357"/>
    </source>
</evidence>
<proteinExistence type="inferred from homology"/>
<protein>
    <submittedName>
        <fullName evidence="14">TonB-dependent receptor</fullName>
    </submittedName>
</protein>
<dbReference type="InterPro" id="IPR039426">
    <property type="entry name" value="TonB-dep_rcpt-like"/>
</dbReference>
<dbReference type="PANTHER" id="PTHR30069:SF41">
    <property type="entry name" value="HEME_HEMOPEXIN UTILIZATION PROTEIN C"/>
    <property type="match status" value="1"/>
</dbReference>
<gene>
    <name evidence="14" type="ORF">BRX40_19450</name>
    <name evidence="15" type="ORF">CA257_13210</name>
    <name evidence="16" type="ORF">DAH66_11355</name>
</gene>
<dbReference type="InterPro" id="IPR036942">
    <property type="entry name" value="Beta-barrel_TonB_sf"/>
</dbReference>
<dbReference type="InterPro" id="IPR000531">
    <property type="entry name" value="Beta-barrel_TonB"/>
</dbReference>
<keyword evidence="5 9" id="KW-0812">Transmembrane</keyword>
<evidence type="ECO:0000256" key="9">
    <source>
        <dbReference type="PROSITE-ProRule" id="PRU01360"/>
    </source>
</evidence>
<dbReference type="KEGG" id="skr:BRX40_19450"/>
<dbReference type="STRING" id="93064.BRX40_19450"/>
<evidence type="ECO:0000256" key="11">
    <source>
        <dbReference type="SAM" id="SignalP"/>
    </source>
</evidence>
<evidence type="ECO:0000313" key="15">
    <source>
        <dbReference type="EMBL" id="RSV02141.1"/>
    </source>
</evidence>